<keyword evidence="5" id="KW-0812">Transmembrane</keyword>
<dbReference type="Pfam" id="PF00201">
    <property type="entry name" value="UDPGT"/>
    <property type="match status" value="1"/>
</dbReference>
<keyword evidence="5" id="KW-0732">Signal</keyword>
<comment type="subcellular location">
    <subcellularLocation>
        <location evidence="5">Membrane</location>
        <topology evidence="5">Single-pass membrane protein</topology>
    </subcellularLocation>
</comment>
<proteinExistence type="inferred from homology"/>
<reference evidence="6" key="1">
    <citation type="submission" date="2019-08" db="EMBL/GenBank/DDBJ databases">
        <title>The genome of the North American firefly Photinus pyralis.</title>
        <authorList>
            <consortium name="Photinus pyralis genome working group"/>
            <person name="Fallon T.R."/>
            <person name="Sander Lower S.E."/>
            <person name="Weng J.-K."/>
        </authorList>
    </citation>
    <scope>NUCLEOTIDE SEQUENCE</scope>
    <source>
        <strain evidence="6">TRF0915ILg1</strain>
        <tissue evidence="6">Whole body</tissue>
    </source>
</reference>
<feature type="signal peptide" evidence="5">
    <location>
        <begin position="1"/>
        <end position="21"/>
    </location>
</feature>
<dbReference type="CDD" id="cd03784">
    <property type="entry name" value="GT1_Gtf-like"/>
    <property type="match status" value="1"/>
</dbReference>
<evidence type="ECO:0000256" key="4">
    <source>
        <dbReference type="RuleBase" id="RU003718"/>
    </source>
</evidence>
<dbReference type="OrthoDB" id="5835829at2759"/>
<dbReference type="InterPro" id="IPR002213">
    <property type="entry name" value="UDP_glucos_trans"/>
</dbReference>
<dbReference type="EMBL" id="VTPC01008576">
    <property type="protein sequence ID" value="KAF2892702.1"/>
    <property type="molecule type" value="Genomic_DNA"/>
</dbReference>
<sequence>MTSRYATLLAFVCLCLHSVYSAKILGVFVVPSISHQVVFQAIWKELSLRGHEVTVITPDPLNDKSLVNLTEIDVSSSYKTFREGNLQQSMSKALSVRDVVNNIFTLMATVLEEQFSHPEVQRLVRDKTKHFDLVIVEYFLPASFAFSELYNCPLIGVTSLSPPLNGLDVVGNPSHPVLNPDFFLPFADELEFSDRITSFLHSIWFRYYHHYHLLPRQDEIAKKYIGKNLSYVGDIEKNVSMLFVNENLLIHPVRPSVPALVQLGSMHIRKPKPLPKDLQKEFDAAKEGVVYFSLGSNVRSASLSADVREKIIGALSEIPYKVLWKWEDESLPDQPKNVIIRKWLPQQDVLGHPKVKVFVTQGGLQSIEESVTHGVPLVGIPFIADQPLNIKKMVDLGIAESVDIETLTKENLKAAILEVAGNPKYRNKVREISQLIKDVPMTGVEKAVWWMEYVIRHKGARHLRSPALDLPLYQYFLLDVISFLLAVLIIVIVIICTIVRLCIRIAKNHFKATKHKVS</sequence>
<comment type="catalytic activity">
    <reaction evidence="5">
        <text>glucuronate acceptor + UDP-alpha-D-glucuronate = acceptor beta-D-glucuronoside + UDP + H(+)</text>
        <dbReference type="Rhea" id="RHEA:21032"/>
        <dbReference type="ChEBI" id="CHEBI:15378"/>
        <dbReference type="ChEBI" id="CHEBI:58052"/>
        <dbReference type="ChEBI" id="CHEBI:58223"/>
        <dbReference type="ChEBI" id="CHEBI:132367"/>
        <dbReference type="ChEBI" id="CHEBI:132368"/>
        <dbReference type="EC" id="2.4.1.17"/>
    </reaction>
</comment>
<dbReference type="GO" id="GO:0015020">
    <property type="term" value="F:glucuronosyltransferase activity"/>
    <property type="evidence" value="ECO:0007669"/>
    <property type="project" value="UniProtKB-EC"/>
</dbReference>
<accession>A0A8K0CYI2</accession>
<name>A0A8K0CYI2_IGNLU</name>
<evidence type="ECO:0000256" key="1">
    <source>
        <dbReference type="ARBA" id="ARBA00009995"/>
    </source>
</evidence>
<keyword evidence="7" id="KW-1185">Reference proteome</keyword>
<keyword evidence="2 4" id="KW-0328">Glycosyltransferase</keyword>
<keyword evidence="3 4" id="KW-0808">Transferase</keyword>
<gene>
    <name evidence="6" type="ORF">ILUMI_13474</name>
</gene>
<evidence type="ECO:0000256" key="2">
    <source>
        <dbReference type="ARBA" id="ARBA00022676"/>
    </source>
</evidence>
<feature type="transmembrane region" description="Helical" evidence="5">
    <location>
        <begin position="475"/>
        <end position="503"/>
    </location>
</feature>
<evidence type="ECO:0000313" key="6">
    <source>
        <dbReference type="EMBL" id="KAF2892702.1"/>
    </source>
</evidence>
<comment type="caution">
    <text evidence="6">The sequence shown here is derived from an EMBL/GenBank/DDBJ whole genome shotgun (WGS) entry which is preliminary data.</text>
</comment>
<organism evidence="6 7">
    <name type="scientific">Ignelater luminosus</name>
    <name type="common">Cucubano</name>
    <name type="synonym">Pyrophorus luminosus</name>
    <dbReference type="NCBI Taxonomy" id="2038154"/>
    <lineage>
        <taxon>Eukaryota</taxon>
        <taxon>Metazoa</taxon>
        <taxon>Ecdysozoa</taxon>
        <taxon>Arthropoda</taxon>
        <taxon>Hexapoda</taxon>
        <taxon>Insecta</taxon>
        <taxon>Pterygota</taxon>
        <taxon>Neoptera</taxon>
        <taxon>Endopterygota</taxon>
        <taxon>Coleoptera</taxon>
        <taxon>Polyphaga</taxon>
        <taxon>Elateriformia</taxon>
        <taxon>Elateroidea</taxon>
        <taxon>Elateridae</taxon>
        <taxon>Agrypninae</taxon>
        <taxon>Pyrophorini</taxon>
        <taxon>Ignelater</taxon>
    </lineage>
</organism>
<dbReference type="InterPro" id="IPR035595">
    <property type="entry name" value="UDP_glycos_trans_CS"/>
</dbReference>
<dbReference type="GO" id="GO:0016020">
    <property type="term" value="C:membrane"/>
    <property type="evidence" value="ECO:0007669"/>
    <property type="project" value="UniProtKB-SubCell"/>
</dbReference>
<dbReference type="PANTHER" id="PTHR48043">
    <property type="entry name" value="EG:EG0003.4 PROTEIN-RELATED"/>
    <property type="match status" value="1"/>
</dbReference>
<dbReference type="PANTHER" id="PTHR48043:SF159">
    <property type="entry name" value="EG:EG0003.4 PROTEIN-RELATED"/>
    <property type="match status" value="1"/>
</dbReference>
<feature type="chain" id="PRO_5035487368" description="UDP-glucuronosyltransferase" evidence="5">
    <location>
        <begin position="22"/>
        <end position="518"/>
    </location>
</feature>
<evidence type="ECO:0000256" key="5">
    <source>
        <dbReference type="RuleBase" id="RU362059"/>
    </source>
</evidence>
<dbReference type="SUPFAM" id="SSF53756">
    <property type="entry name" value="UDP-Glycosyltransferase/glycogen phosphorylase"/>
    <property type="match status" value="1"/>
</dbReference>
<dbReference type="EC" id="2.4.1.17" evidence="5"/>
<dbReference type="InterPro" id="IPR050271">
    <property type="entry name" value="UDP-glycosyltransferase"/>
</dbReference>
<dbReference type="AlphaFoldDB" id="A0A8K0CYI2"/>
<dbReference type="Proteomes" id="UP000801492">
    <property type="component" value="Unassembled WGS sequence"/>
</dbReference>
<dbReference type="FunFam" id="3.40.50.2000:FF:000050">
    <property type="entry name" value="UDP-glucuronosyltransferase"/>
    <property type="match status" value="1"/>
</dbReference>
<dbReference type="Gene3D" id="3.40.50.2000">
    <property type="entry name" value="Glycogen Phosphorylase B"/>
    <property type="match status" value="2"/>
</dbReference>
<evidence type="ECO:0000256" key="3">
    <source>
        <dbReference type="ARBA" id="ARBA00022679"/>
    </source>
</evidence>
<protein>
    <recommendedName>
        <fullName evidence="5">UDP-glucuronosyltransferase</fullName>
        <ecNumber evidence="5">2.4.1.17</ecNumber>
    </recommendedName>
</protein>
<keyword evidence="5" id="KW-0472">Membrane</keyword>
<evidence type="ECO:0000313" key="7">
    <source>
        <dbReference type="Proteomes" id="UP000801492"/>
    </source>
</evidence>
<comment type="similarity">
    <text evidence="1 4">Belongs to the UDP-glycosyltransferase family.</text>
</comment>
<dbReference type="PROSITE" id="PS00375">
    <property type="entry name" value="UDPGT"/>
    <property type="match status" value="1"/>
</dbReference>
<keyword evidence="5" id="KW-1133">Transmembrane helix</keyword>